<gene>
    <name evidence="1" type="ORF">MNBD_PLANCTO03-1350</name>
</gene>
<sequence length="29" mass="3450">MLALALLWGFLSILRWIEVRIDPFPVSRH</sequence>
<dbReference type="AlphaFoldDB" id="A0A3B1DT02"/>
<organism evidence="1">
    <name type="scientific">hydrothermal vent metagenome</name>
    <dbReference type="NCBI Taxonomy" id="652676"/>
    <lineage>
        <taxon>unclassified sequences</taxon>
        <taxon>metagenomes</taxon>
        <taxon>ecological metagenomes</taxon>
    </lineage>
</organism>
<name>A0A3B1DT02_9ZZZZ</name>
<protein>
    <submittedName>
        <fullName evidence="1">Uncharacterized protein</fullName>
    </submittedName>
</protein>
<dbReference type="EMBL" id="UOGK01000310">
    <property type="protein sequence ID" value="VAX39963.1"/>
    <property type="molecule type" value="Genomic_DNA"/>
</dbReference>
<evidence type="ECO:0000313" key="1">
    <source>
        <dbReference type="EMBL" id="VAX39963.1"/>
    </source>
</evidence>
<reference evidence="1" key="1">
    <citation type="submission" date="2018-06" db="EMBL/GenBank/DDBJ databases">
        <authorList>
            <person name="Zhirakovskaya E."/>
        </authorList>
    </citation>
    <scope>NUCLEOTIDE SEQUENCE</scope>
</reference>
<accession>A0A3B1DT02</accession>
<proteinExistence type="predicted"/>